<evidence type="ECO:0000256" key="4">
    <source>
        <dbReference type="ARBA" id="ARBA00022741"/>
    </source>
</evidence>
<evidence type="ECO:0000256" key="2">
    <source>
        <dbReference type="ARBA" id="ARBA00022614"/>
    </source>
</evidence>
<evidence type="ECO:0000259" key="7">
    <source>
        <dbReference type="Pfam" id="PF18052"/>
    </source>
</evidence>
<dbReference type="InterPro" id="IPR041118">
    <property type="entry name" value="Rx_N"/>
</dbReference>
<proteinExistence type="inferred from homology"/>
<comment type="similarity">
    <text evidence="1">Belongs to the disease resistance NB-LRR family.</text>
</comment>
<dbReference type="GO" id="GO:0005524">
    <property type="term" value="F:ATP binding"/>
    <property type="evidence" value="ECO:0007669"/>
    <property type="project" value="UniProtKB-KW"/>
</dbReference>
<dbReference type="AlphaFoldDB" id="A0A0V0GTY4"/>
<reference evidence="8" key="1">
    <citation type="submission" date="2015-12" db="EMBL/GenBank/DDBJ databases">
        <title>Gene expression during late stages of embryo sac development: a critical building block for successful pollen-pistil interactions.</title>
        <authorList>
            <person name="Liu Y."/>
            <person name="Joly V."/>
            <person name="Sabar M."/>
            <person name="Matton D.P."/>
        </authorList>
    </citation>
    <scope>NUCLEOTIDE SEQUENCE</scope>
</reference>
<evidence type="ECO:0000313" key="8">
    <source>
        <dbReference type="EMBL" id="JAP11582.1"/>
    </source>
</evidence>
<dbReference type="Pfam" id="PF18052">
    <property type="entry name" value="Rx_N"/>
    <property type="match status" value="1"/>
</dbReference>
<dbReference type="InterPro" id="IPR038005">
    <property type="entry name" value="RX-like_CC"/>
</dbReference>
<sequence length="151" mass="17446">MADAFLSFALRKLGDFLSQQVSLLTSLRDEITWLRNELLFIQPFLKDAELKQCGDHRVVQWVFEINSIANDAVAIHETYSFEAGKRASCLKACACICRKEKKFYNVTKEIKSLKKRIIWLISLVFGSLLTKLLNKNIPIIRNVVRIFHSQN</sequence>
<evidence type="ECO:0000256" key="5">
    <source>
        <dbReference type="ARBA" id="ARBA00022821"/>
    </source>
</evidence>
<dbReference type="GO" id="GO:0006952">
    <property type="term" value="P:defense response"/>
    <property type="evidence" value="ECO:0007669"/>
    <property type="project" value="UniProtKB-KW"/>
</dbReference>
<feature type="domain" description="Disease resistance N-terminal" evidence="7">
    <location>
        <begin position="5"/>
        <end position="93"/>
    </location>
</feature>
<keyword evidence="6" id="KW-0067">ATP-binding</keyword>
<keyword evidence="2" id="KW-0433">Leucine-rich repeat</keyword>
<protein>
    <submittedName>
        <fullName evidence="8">Putative ovule protein</fullName>
    </submittedName>
</protein>
<keyword evidence="3" id="KW-0677">Repeat</keyword>
<name>A0A0V0GTY4_SOLCH</name>
<evidence type="ECO:0000256" key="6">
    <source>
        <dbReference type="ARBA" id="ARBA00022840"/>
    </source>
</evidence>
<evidence type="ECO:0000256" key="3">
    <source>
        <dbReference type="ARBA" id="ARBA00022737"/>
    </source>
</evidence>
<organism evidence="8">
    <name type="scientific">Solanum chacoense</name>
    <name type="common">Chaco potato</name>
    <dbReference type="NCBI Taxonomy" id="4108"/>
    <lineage>
        <taxon>Eukaryota</taxon>
        <taxon>Viridiplantae</taxon>
        <taxon>Streptophyta</taxon>
        <taxon>Embryophyta</taxon>
        <taxon>Tracheophyta</taxon>
        <taxon>Spermatophyta</taxon>
        <taxon>Magnoliopsida</taxon>
        <taxon>eudicotyledons</taxon>
        <taxon>Gunneridae</taxon>
        <taxon>Pentapetalae</taxon>
        <taxon>asterids</taxon>
        <taxon>lamiids</taxon>
        <taxon>Solanales</taxon>
        <taxon>Solanaceae</taxon>
        <taxon>Solanoideae</taxon>
        <taxon>Solaneae</taxon>
        <taxon>Solanum</taxon>
    </lineage>
</organism>
<keyword evidence="5" id="KW-0611">Plant defense</keyword>
<dbReference type="EMBL" id="GEDG01031076">
    <property type="protein sequence ID" value="JAP11582.1"/>
    <property type="molecule type" value="Transcribed_RNA"/>
</dbReference>
<evidence type="ECO:0000256" key="1">
    <source>
        <dbReference type="ARBA" id="ARBA00008894"/>
    </source>
</evidence>
<keyword evidence="4" id="KW-0547">Nucleotide-binding</keyword>
<dbReference type="Gene3D" id="1.20.5.4130">
    <property type="match status" value="1"/>
</dbReference>
<dbReference type="CDD" id="cd14798">
    <property type="entry name" value="RX-CC_like"/>
    <property type="match status" value="1"/>
</dbReference>
<accession>A0A0V0GTY4</accession>